<keyword evidence="2" id="KW-1185">Reference proteome</keyword>
<gene>
    <name evidence="1" type="ORF">LWI29_010792</name>
</gene>
<comment type="caution">
    <text evidence="1">The sequence shown here is derived from an EMBL/GenBank/DDBJ whole genome shotgun (WGS) entry which is preliminary data.</text>
</comment>
<reference evidence="1" key="2">
    <citation type="submission" date="2023-06" db="EMBL/GenBank/DDBJ databases">
        <authorList>
            <person name="Swenson N.G."/>
            <person name="Wegrzyn J.L."/>
            <person name="Mcevoy S.L."/>
        </authorList>
    </citation>
    <scope>NUCLEOTIDE SEQUENCE</scope>
    <source>
        <strain evidence="1">NS2018</strain>
        <tissue evidence="1">Leaf</tissue>
    </source>
</reference>
<name>A0AA39SV03_ACESA</name>
<evidence type="ECO:0000313" key="1">
    <source>
        <dbReference type="EMBL" id="KAK0595875.1"/>
    </source>
</evidence>
<protein>
    <submittedName>
        <fullName evidence="1">Uncharacterized protein</fullName>
    </submittedName>
</protein>
<accession>A0AA39SV03</accession>
<dbReference type="Proteomes" id="UP001168877">
    <property type="component" value="Unassembled WGS sequence"/>
</dbReference>
<dbReference type="EMBL" id="JAUESC010000004">
    <property type="protein sequence ID" value="KAK0595875.1"/>
    <property type="molecule type" value="Genomic_DNA"/>
</dbReference>
<evidence type="ECO:0000313" key="2">
    <source>
        <dbReference type="Proteomes" id="UP001168877"/>
    </source>
</evidence>
<sequence>MTHTTGQWSPQSTKSPELLDPIFANFQFNEGTVGGVIEGNCWRCRRSRAATVEVVADVVGVVDVVAGAVEDLAVSPSVDVAVACLASFLQSTG</sequence>
<dbReference type="AlphaFoldDB" id="A0AA39SV03"/>
<reference evidence="1" key="1">
    <citation type="journal article" date="2022" name="Plant J.">
        <title>Strategies of tolerance reflected in two North American maple genomes.</title>
        <authorList>
            <person name="McEvoy S.L."/>
            <person name="Sezen U.U."/>
            <person name="Trouern-Trend A."/>
            <person name="McMahon S.M."/>
            <person name="Schaberg P.G."/>
            <person name="Yang J."/>
            <person name="Wegrzyn J.L."/>
            <person name="Swenson N.G."/>
        </authorList>
    </citation>
    <scope>NUCLEOTIDE SEQUENCE</scope>
    <source>
        <strain evidence="1">NS2018</strain>
    </source>
</reference>
<organism evidence="1 2">
    <name type="scientific">Acer saccharum</name>
    <name type="common">Sugar maple</name>
    <dbReference type="NCBI Taxonomy" id="4024"/>
    <lineage>
        <taxon>Eukaryota</taxon>
        <taxon>Viridiplantae</taxon>
        <taxon>Streptophyta</taxon>
        <taxon>Embryophyta</taxon>
        <taxon>Tracheophyta</taxon>
        <taxon>Spermatophyta</taxon>
        <taxon>Magnoliopsida</taxon>
        <taxon>eudicotyledons</taxon>
        <taxon>Gunneridae</taxon>
        <taxon>Pentapetalae</taxon>
        <taxon>rosids</taxon>
        <taxon>malvids</taxon>
        <taxon>Sapindales</taxon>
        <taxon>Sapindaceae</taxon>
        <taxon>Hippocastanoideae</taxon>
        <taxon>Acereae</taxon>
        <taxon>Acer</taxon>
    </lineage>
</organism>
<proteinExistence type="predicted"/>